<dbReference type="InterPro" id="IPR032466">
    <property type="entry name" value="Metal_Hydrolase"/>
</dbReference>
<dbReference type="PANTHER" id="PTHR21240:SF28">
    <property type="entry name" value="ISO-OROTATE DECARBOXYLASE (EUROFUNG)"/>
    <property type="match status" value="1"/>
</dbReference>
<organism evidence="4 5">
    <name type="scientific">Nibrella saemangeumensis</name>
    <dbReference type="NCBI Taxonomy" id="1084526"/>
    <lineage>
        <taxon>Bacteria</taxon>
        <taxon>Pseudomonadati</taxon>
        <taxon>Bacteroidota</taxon>
        <taxon>Cytophagia</taxon>
        <taxon>Cytophagales</taxon>
        <taxon>Spirosomataceae</taxon>
        <taxon>Nibrella</taxon>
    </lineage>
</organism>
<feature type="signal peptide" evidence="2">
    <location>
        <begin position="1"/>
        <end position="33"/>
    </location>
</feature>
<dbReference type="InterPro" id="IPR032465">
    <property type="entry name" value="ACMSD"/>
</dbReference>
<keyword evidence="2" id="KW-0732">Signal</keyword>
<sequence>MLLRSITQLNRFSCLCLFFIASLLLRCYTSSHAQTSKTTQPESYYSLDDFKTVEKFDTHVHLNTTNPALIEQAAEDKFRLLTINVDAPTYPAIDDQQRLANQHRKAFPNRLAYATTFSVENWTSNDWSKQAISYIKNSVAQGAIGVKVWKNVGMTLRDNTGKFVMVDNPRFDPLFDYLAKNKIPLLGHLGEPKNCWLPLDQMTVKSNRDYYTKHPEYHMYLHPEYPSYEAHIQARDRMLAKHPDLRFIGVHLASLEWSVDEIAKRLDRFPNMAIDMSARMAHLQYQAITDWQKVHDFLIKYQDRILYATDIAVDQTATSADTRKRAHDTWLRDWRFLTSADVMTVPSIEGSFKAMRLPRSVVDKLYSKNAQKWLLGITTLTKGAASR</sequence>
<evidence type="ECO:0000313" key="4">
    <source>
        <dbReference type="EMBL" id="GAA4448270.1"/>
    </source>
</evidence>
<dbReference type="RefSeq" id="WP_345240384.1">
    <property type="nucleotide sequence ID" value="NZ_BAABHD010000005.1"/>
</dbReference>
<dbReference type="Gene3D" id="3.20.20.140">
    <property type="entry name" value="Metal-dependent hydrolases"/>
    <property type="match status" value="1"/>
</dbReference>
<name>A0ABP8MEQ7_9BACT</name>
<proteinExistence type="predicted"/>
<dbReference type="EMBL" id="BAABHD010000005">
    <property type="protein sequence ID" value="GAA4448270.1"/>
    <property type="molecule type" value="Genomic_DNA"/>
</dbReference>
<dbReference type="Proteomes" id="UP001501175">
    <property type="component" value="Unassembled WGS sequence"/>
</dbReference>
<comment type="caution">
    <text evidence="4">The sequence shown here is derived from an EMBL/GenBank/DDBJ whole genome shotgun (WGS) entry which is preliminary data.</text>
</comment>
<evidence type="ECO:0000256" key="1">
    <source>
        <dbReference type="ARBA" id="ARBA00023239"/>
    </source>
</evidence>
<dbReference type="PANTHER" id="PTHR21240">
    <property type="entry name" value="2-AMINO-3-CARBOXYLMUCONATE-6-SEMIALDEHYDE DECARBOXYLASE"/>
    <property type="match status" value="1"/>
</dbReference>
<evidence type="ECO:0000313" key="5">
    <source>
        <dbReference type="Proteomes" id="UP001501175"/>
    </source>
</evidence>
<evidence type="ECO:0000259" key="3">
    <source>
        <dbReference type="Pfam" id="PF04909"/>
    </source>
</evidence>
<reference evidence="5" key="1">
    <citation type="journal article" date="2019" name="Int. J. Syst. Evol. Microbiol.">
        <title>The Global Catalogue of Microorganisms (GCM) 10K type strain sequencing project: providing services to taxonomists for standard genome sequencing and annotation.</title>
        <authorList>
            <consortium name="The Broad Institute Genomics Platform"/>
            <consortium name="The Broad Institute Genome Sequencing Center for Infectious Disease"/>
            <person name="Wu L."/>
            <person name="Ma J."/>
        </authorList>
    </citation>
    <scope>NUCLEOTIDE SEQUENCE [LARGE SCALE GENOMIC DNA]</scope>
    <source>
        <strain evidence="5">JCM 17927</strain>
    </source>
</reference>
<keyword evidence="1" id="KW-0456">Lyase</keyword>
<keyword evidence="5" id="KW-1185">Reference proteome</keyword>
<accession>A0ABP8MEQ7</accession>
<dbReference type="Pfam" id="PF04909">
    <property type="entry name" value="Amidohydro_2"/>
    <property type="match status" value="1"/>
</dbReference>
<dbReference type="SUPFAM" id="SSF51556">
    <property type="entry name" value="Metallo-dependent hydrolases"/>
    <property type="match status" value="1"/>
</dbReference>
<gene>
    <name evidence="4" type="ORF">GCM10023189_05890</name>
</gene>
<evidence type="ECO:0000256" key="2">
    <source>
        <dbReference type="SAM" id="SignalP"/>
    </source>
</evidence>
<feature type="chain" id="PRO_5045903273" description="Amidohydrolase-related domain-containing protein" evidence="2">
    <location>
        <begin position="34"/>
        <end position="387"/>
    </location>
</feature>
<dbReference type="InterPro" id="IPR006680">
    <property type="entry name" value="Amidohydro-rel"/>
</dbReference>
<protein>
    <recommendedName>
        <fullName evidence="3">Amidohydrolase-related domain-containing protein</fullName>
    </recommendedName>
</protein>
<feature type="domain" description="Amidohydrolase-related" evidence="3">
    <location>
        <begin position="127"/>
        <end position="374"/>
    </location>
</feature>